<accession>A0A6J5NTC0</accession>
<feature type="domain" description="Ferritin-like diiron" evidence="1">
    <location>
        <begin position="9"/>
        <end position="152"/>
    </location>
</feature>
<reference evidence="2" key="1">
    <citation type="submission" date="2020-04" db="EMBL/GenBank/DDBJ databases">
        <authorList>
            <person name="Chiriac C."/>
            <person name="Salcher M."/>
            <person name="Ghai R."/>
            <person name="Kavagutti S V."/>
        </authorList>
    </citation>
    <scope>NUCLEOTIDE SEQUENCE</scope>
</reference>
<dbReference type="EMBL" id="LR796697">
    <property type="protein sequence ID" value="CAB4160305.1"/>
    <property type="molecule type" value="Genomic_DNA"/>
</dbReference>
<dbReference type="InterPro" id="IPR012347">
    <property type="entry name" value="Ferritin-like"/>
</dbReference>
<dbReference type="Gene3D" id="1.20.1260.10">
    <property type="match status" value="1"/>
</dbReference>
<organism evidence="2">
    <name type="scientific">uncultured Caudovirales phage</name>
    <dbReference type="NCBI Taxonomy" id="2100421"/>
    <lineage>
        <taxon>Viruses</taxon>
        <taxon>Duplodnaviria</taxon>
        <taxon>Heunggongvirae</taxon>
        <taxon>Uroviricota</taxon>
        <taxon>Caudoviricetes</taxon>
        <taxon>Peduoviridae</taxon>
        <taxon>Maltschvirus</taxon>
        <taxon>Maltschvirus maltsch</taxon>
    </lineage>
</organism>
<evidence type="ECO:0000259" key="1">
    <source>
        <dbReference type="PROSITE" id="PS50905"/>
    </source>
</evidence>
<gene>
    <name evidence="2" type="ORF">UFOVP723_134</name>
</gene>
<proteinExistence type="predicted"/>
<dbReference type="InterPro" id="IPR009078">
    <property type="entry name" value="Ferritin-like_SF"/>
</dbReference>
<sequence length="167" mass="19231">MSTTIRTPKTLADTTVKILTERLGDEYTAHYFYRNATNWCAGIGYLKAAAFFAQEAENELEHAKGLQKYLVDWNVMPLLPSIKPNITFSDLIDIINKAYALEYALFESYNRNSSELFASDLTTFDFLTTYRTGQTESVIEYSDLLNAAELIDTNNKFELLYFEQTYF</sequence>
<protein>
    <submittedName>
        <fullName evidence="2">Ftn Ferritin-like protein</fullName>
    </submittedName>
</protein>
<dbReference type="Pfam" id="PF00210">
    <property type="entry name" value="Ferritin"/>
    <property type="match status" value="1"/>
</dbReference>
<dbReference type="GO" id="GO:0008199">
    <property type="term" value="F:ferric iron binding"/>
    <property type="evidence" value="ECO:0007669"/>
    <property type="project" value="InterPro"/>
</dbReference>
<name>A0A6J5NTC0_9CAUD</name>
<dbReference type="InterPro" id="IPR009040">
    <property type="entry name" value="Ferritin-like_diiron"/>
</dbReference>
<dbReference type="SUPFAM" id="SSF47240">
    <property type="entry name" value="Ferritin-like"/>
    <property type="match status" value="1"/>
</dbReference>
<dbReference type="InterPro" id="IPR008331">
    <property type="entry name" value="Ferritin_DPS_dom"/>
</dbReference>
<evidence type="ECO:0000313" key="2">
    <source>
        <dbReference type="EMBL" id="CAB4160305.1"/>
    </source>
</evidence>
<dbReference type="PROSITE" id="PS50905">
    <property type="entry name" value="FERRITIN_LIKE"/>
    <property type="match status" value="1"/>
</dbReference>